<dbReference type="Gene3D" id="3.40.50.720">
    <property type="entry name" value="NAD(P)-binding Rossmann-like Domain"/>
    <property type="match status" value="1"/>
</dbReference>
<reference evidence="2" key="3">
    <citation type="submission" date="2025-09" db="UniProtKB">
        <authorList>
            <consortium name="Ensembl"/>
        </authorList>
    </citation>
    <scope>IDENTIFICATION</scope>
</reference>
<feature type="transmembrane region" description="Helical" evidence="1">
    <location>
        <begin position="20"/>
        <end position="41"/>
    </location>
</feature>
<protein>
    <recommendedName>
        <fullName evidence="4">THIF-type NAD/FAD binding fold domain-containing protein</fullName>
    </recommendedName>
</protein>
<evidence type="ECO:0008006" key="4">
    <source>
        <dbReference type="Google" id="ProtNLM"/>
    </source>
</evidence>
<accession>A0A7N5P4X7</accession>
<feature type="transmembrane region" description="Helical" evidence="1">
    <location>
        <begin position="53"/>
        <end position="75"/>
    </location>
</feature>
<keyword evidence="3" id="KW-1185">Reference proteome</keyword>
<dbReference type="Ensembl" id="ENSAMET00000038647.1">
    <property type="protein sequence ID" value="ENSAMEP00000030277.1"/>
    <property type="gene ID" value="ENSAMEG00000028017.1"/>
</dbReference>
<dbReference type="GO" id="GO:0008641">
    <property type="term" value="F:ubiquitin-like modifier activating enzyme activity"/>
    <property type="evidence" value="ECO:0007669"/>
    <property type="project" value="InterPro"/>
</dbReference>
<reference evidence="2 3" key="1">
    <citation type="journal article" date="2010" name="Nature">
        <title>The sequence and de novo assembly of the giant panda genome.</title>
        <authorList>
            <person name="Li R."/>
            <person name="Fan W."/>
            <person name="Tian G."/>
            <person name="Zhu H."/>
            <person name="He L."/>
            <person name="Cai J."/>
            <person name="Huang Q."/>
            <person name="Cai Q."/>
            <person name="Li B."/>
            <person name="Bai Y."/>
            <person name="Zhang Z."/>
            <person name="Zhang Y."/>
            <person name="Wang W."/>
            <person name="Li J."/>
            <person name="Wei F."/>
            <person name="Li H."/>
            <person name="Jian M."/>
            <person name="Li J."/>
            <person name="Zhang Z."/>
            <person name="Nielsen R."/>
            <person name="Li D."/>
            <person name="Gu W."/>
            <person name="Yang Z."/>
            <person name="Xuan Z."/>
            <person name="Ryder O.A."/>
            <person name="Leung F.C."/>
            <person name="Zhou Y."/>
            <person name="Cao J."/>
            <person name="Sun X."/>
            <person name="Fu Y."/>
            <person name="Fang X."/>
            <person name="Guo X."/>
            <person name="Wang B."/>
            <person name="Hou R."/>
            <person name="Shen F."/>
            <person name="Mu B."/>
            <person name="Ni P."/>
            <person name="Lin R."/>
            <person name="Qian W."/>
            <person name="Wang G."/>
            <person name="Yu C."/>
            <person name="Nie W."/>
            <person name="Wang J."/>
            <person name="Wu Z."/>
            <person name="Liang H."/>
            <person name="Min J."/>
            <person name="Wu Q."/>
            <person name="Cheng S."/>
            <person name="Ruan J."/>
            <person name="Wang M."/>
            <person name="Shi Z."/>
            <person name="Wen M."/>
            <person name="Liu B."/>
            <person name="Ren X."/>
            <person name="Zheng H."/>
            <person name="Dong D."/>
            <person name="Cook K."/>
            <person name="Shan G."/>
            <person name="Zhang H."/>
            <person name="Kosiol C."/>
            <person name="Xie X."/>
            <person name="Lu Z."/>
            <person name="Zheng H."/>
            <person name="Li Y."/>
            <person name="Steiner C.C."/>
            <person name="Lam T.T."/>
            <person name="Lin S."/>
            <person name="Zhang Q."/>
            <person name="Li G."/>
            <person name="Tian J."/>
            <person name="Gong T."/>
            <person name="Liu H."/>
            <person name="Zhang D."/>
            <person name="Fang L."/>
            <person name="Ye C."/>
            <person name="Zhang J."/>
            <person name="Hu W."/>
            <person name="Xu A."/>
            <person name="Ren Y."/>
            <person name="Zhang G."/>
            <person name="Bruford M.W."/>
            <person name="Li Q."/>
            <person name="Ma L."/>
            <person name="Guo Y."/>
            <person name="An N."/>
            <person name="Hu Y."/>
            <person name="Zheng Y."/>
            <person name="Shi Y."/>
            <person name="Li Z."/>
            <person name="Liu Q."/>
            <person name="Chen Y."/>
            <person name="Zhao J."/>
            <person name="Qu N."/>
            <person name="Zhao S."/>
            <person name="Tian F."/>
            <person name="Wang X."/>
            <person name="Wang H."/>
            <person name="Xu L."/>
            <person name="Liu X."/>
            <person name="Vinar T."/>
            <person name="Wang Y."/>
            <person name="Lam T.W."/>
            <person name="Yiu S.M."/>
            <person name="Liu S."/>
            <person name="Zhang H."/>
            <person name="Li D."/>
            <person name="Huang Y."/>
            <person name="Wang X."/>
            <person name="Yang G."/>
            <person name="Jiang Z."/>
            <person name="Wang J."/>
            <person name="Qin N."/>
            <person name="Li L."/>
            <person name="Li J."/>
            <person name="Bolund L."/>
            <person name="Kristiansen K."/>
            <person name="Wong G.K."/>
            <person name="Olson M."/>
            <person name="Zhang X."/>
            <person name="Li S."/>
            <person name="Yang H."/>
            <person name="Wang J."/>
            <person name="Wang J."/>
        </authorList>
    </citation>
    <scope>NUCLEOTIDE SEQUENCE [LARGE SCALE GENOMIC DNA]</scope>
</reference>
<sequence length="77" mass="8336">KALVIKPQELVKAVARGQKLLVGAGGIGCELLKSHMLTSFFHFDLIDLDLPTAMLIGCVWLLILLLLRVGLLVTLGK</sequence>
<evidence type="ECO:0000313" key="3">
    <source>
        <dbReference type="Proteomes" id="UP000008912"/>
    </source>
</evidence>
<evidence type="ECO:0000256" key="1">
    <source>
        <dbReference type="SAM" id="Phobius"/>
    </source>
</evidence>
<organism evidence="2 3">
    <name type="scientific">Ailuropoda melanoleuca</name>
    <name type="common">Giant panda</name>
    <dbReference type="NCBI Taxonomy" id="9646"/>
    <lineage>
        <taxon>Eukaryota</taxon>
        <taxon>Metazoa</taxon>
        <taxon>Chordata</taxon>
        <taxon>Craniata</taxon>
        <taxon>Vertebrata</taxon>
        <taxon>Euteleostomi</taxon>
        <taxon>Mammalia</taxon>
        <taxon>Eutheria</taxon>
        <taxon>Laurasiatheria</taxon>
        <taxon>Carnivora</taxon>
        <taxon>Caniformia</taxon>
        <taxon>Ursidae</taxon>
        <taxon>Ailuropoda</taxon>
    </lineage>
</organism>
<proteinExistence type="predicted"/>
<keyword evidence="1" id="KW-0472">Membrane</keyword>
<dbReference type="InterPro" id="IPR035985">
    <property type="entry name" value="Ubiquitin-activating_enz"/>
</dbReference>
<reference evidence="2" key="2">
    <citation type="submission" date="2025-08" db="UniProtKB">
        <authorList>
            <consortium name="Ensembl"/>
        </authorList>
    </citation>
    <scope>IDENTIFICATION</scope>
</reference>
<dbReference type="InParanoid" id="A0A7N5P4X7"/>
<dbReference type="GeneTree" id="ENSGT01140000282916"/>
<keyword evidence="1" id="KW-1133">Transmembrane helix</keyword>
<dbReference type="Proteomes" id="UP000008912">
    <property type="component" value="Unassembled WGS sequence"/>
</dbReference>
<name>A0A7N5P4X7_AILME</name>
<keyword evidence="1" id="KW-0812">Transmembrane</keyword>
<dbReference type="SUPFAM" id="SSF69572">
    <property type="entry name" value="Activating enzymes of the ubiquitin-like proteins"/>
    <property type="match status" value="1"/>
</dbReference>
<dbReference type="AlphaFoldDB" id="A0A7N5P4X7"/>
<evidence type="ECO:0000313" key="2">
    <source>
        <dbReference type="Ensembl" id="ENSAMEP00000030277.1"/>
    </source>
</evidence>